<dbReference type="CDD" id="cd01465">
    <property type="entry name" value="vWA_subgroup"/>
    <property type="match status" value="1"/>
</dbReference>
<dbReference type="PANTHER" id="PTHR10166:SF37">
    <property type="entry name" value="STOLID, ISOFORM H"/>
    <property type="match status" value="1"/>
</dbReference>
<dbReference type="InterPro" id="IPR023997">
    <property type="entry name" value="TonB-dep_OMP_SusC/RagA_CS"/>
</dbReference>
<evidence type="ECO:0000313" key="4">
    <source>
        <dbReference type="EMBL" id="OPB77645.1"/>
    </source>
</evidence>
<dbReference type="Pfam" id="PF00092">
    <property type="entry name" value="VWA"/>
    <property type="match status" value="1"/>
</dbReference>
<keyword evidence="2" id="KW-0472">Membrane</keyword>
<dbReference type="InterPro" id="IPR022156">
    <property type="entry name" value="Uncharacterised_YfbK_N"/>
</dbReference>
<organism evidence="4 5">
    <name type="scientific">Elizabethkingia ursingii</name>
    <dbReference type="NCBI Taxonomy" id="1756150"/>
    <lineage>
        <taxon>Bacteria</taxon>
        <taxon>Pseudomonadati</taxon>
        <taxon>Bacteroidota</taxon>
        <taxon>Flavobacteriia</taxon>
        <taxon>Flavobacteriales</taxon>
        <taxon>Weeksellaceae</taxon>
        <taxon>Elizabethkingia</taxon>
    </lineage>
</organism>
<dbReference type="InterPro" id="IPR051173">
    <property type="entry name" value="Ca_channel_alpha-2/delta"/>
</dbReference>
<dbReference type="SUPFAM" id="SSF53300">
    <property type="entry name" value="vWA-like"/>
    <property type="match status" value="1"/>
</dbReference>
<gene>
    <name evidence="4" type="ORF">BAY32_01685</name>
</gene>
<feature type="domain" description="VWFA" evidence="3">
    <location>
        <begin position="460"/>
        <end position="638"/>
    </location>
</feature>
<dbReference type="Gene3D" id="3.40.50.410">
    <property type="entry name" value="von Willebrand factor, type A domain"/>
    <property type="match status" value="1"/>
</dbReference>
<dbReference type="AlphaFoldDB" id="A0AAJ3NDP7"/>
<name>A0AAJ3NDP7_9FLAO</name>
<dbReference type="SMART" id="SM00327">
    <property type="entry name" value="VWA"/>
    <property type="match status" value="1"/>
</dbReference>
<accession>A0AAJ3NDP7</accession>
<dbReference type="RefSeq" id="WP_078403200.1">
    <property type="nucleotide sequence ID" value="NZ_CP016377.1"/>
</dbReference>
<protein>
    <recommendedName>
        <fullName evidence="3">VWFA domain-containing protein</fullName>
    </recommendedName>
</protein>
<evidence type="ECO:0000259" key="3">
    <source>
        <dbReference type="PROSITE" id="PS50234"/>
    </source>
</evidence>
<dbReference type="InterPro" id="IPR012910">
    <property type="entry name" value="Plug_dom"/>
</dbReference>
<dbReference type="InterPro" id="IPR021908">
    <property type="entry name" value="YfbK_C"/>
</dbReference>
<sequence>MNPRDPLNDIFKKLDHSESNDLSSKEKVWAMLENKLEQPAKKETKEFTLNRKWLAAAAVILFAGITYLFVKPTDKQTPIMAKTESVNVTDSPVETPTPPQKIVQNDITTGQVEKIKEEKKKLNAPKDIIAYQESAKAEAYYTAPSLGISPSSSYAPPPPPASTVAGKNVEAPRMQDEKRDTKRLSNADGANNMNLQGKVAGLTISPENSMKEVVITGYSARAYKKVTAETGINTISPAMGIKRSPVNTDMNNVVIRGVSTPSQTNEPLYIMNGEVVNNNYLKALSPNNIESINVLKGEKATALYGTKAANGVIVITTKDLSKRELRKIKRKARKLEKENPIIVLPQPKIEVSKEEYPEFTENSFESPATAPLSTFSVDVDKAAYSNIRRMINYGQTVPKDAVRIEEMINYFPYNYSQPTDQHPFSISTEYSIAPWNPKHKLLKIGLQGKNLDMGKAPKSNLVFLVDVSGSMGQENKLPLLKKSLALMTEKLTSEDKVTLVAYAGSAGLVLPATPGSDKKKIFEAIDRLSAGGSTAGGAGIQLAYKIARENLIKNGNNRVVIATDGDFNVGISSRKDLTSLIEEERKSGVFLTCLGYGMGNYKDTTLETLAKAGNGNYAYIDNLQEANKFLVKEFAGTIYTIAKDVKIQIEFNPQNIQAYRLIGYENRLLKDEDFVNDAIDAGEIGAGHQVTALYEIIPTGTEDEFSPKNINLKYSKKTETGNSFGKELATIKFRYKKPDGDKSIEIIKNIDNKNVTLSNTSDDFRFAADVAWFGMKLRDSQYLKDKETKSILNLGKSAIKYDPDGYRNEFLKLVELVK</sequence>
<dbReference type="Pfam" id="PF12034">
    <property type="entry name" value="YfbK_C"/>
    <property type="match status" value="1"/>
</dbReference>
<dbReference type="PANTHER" id="PTHR10166">
    <property type="entry name" value="VOLTAGE-DEPENDENT CALCIUM CHANNEL SUBUNIT ALPHA-2/DELTA-RELATED"/>
    <property type="match status" value="1"/>
</dbReference>
<dbReference type="KEGG" id="ego:BBD34_09630"/>
<evidence type="ECO:0000313" key="5">
    <source>
        <dbReference type="Proteomes" id="UP000190816"/>
    </source>
</evidence>
<dbReference type="EMBL" id="MAIC01000012">
    <property type="protein sequence ID" value="OPB77645.1"/>
    <property type="molecule type" value="Genomic_DNA"/>
</dbReference>
<comment type="caution">
    <text evidence="4">The sequence shown here is derived from an EMBL/GenBank/DDBJ whole genome shotgun (WGS) entry which is preliminary data.</text>
</comment>
<feature type="region of interest" description="Disordered" evidence="1">
    <location>
        <begin position="151"/>
        <end position="175"/>
    </location>
</feature>
<keyword evidence="2" id="KW-0812">Transmembrane</keyword>
<dbReference type="NCBIfam" id="TIGR04057">
    <property type="entry name" value="SusC_RagA_signa"/>
    <property type="match status" value="1"/>
</dbReference>
<dbReference type="Pfam" id="PF12450">
    <property type="entry name" value="vWF_A"/>
    <property type="match status" value="1"/>
</dbReference>
<proteinExistence type="predicted"/>
<dbReference type="Proteomes" id="UP000190816">
    <property type="component" value="Unassembled WGS sequence"/>
</dbReference>
<dbReference type="PROSITE" id="PS50234">
    <property type="entry name" value="VWFA"/>
    <property type="match status" value="1"/>
</dbReference>
<evidence type="ECO:0000256" key="2">
    <source>
        <dbReference type="SAM" id="Phobius"/>
    </source>
</evidence>
<dbReference type="InterPro" id="IPR002035">
    <property type="entry name" value="VWF_A"/>
</dbReference>
<feature type="transmembrane region" description="Helical" evidence="2">
    <location>
        <begin position="53"/>
        <end position="70"/>
    </location>
</feature>
<reference evidence="4 5" key="1">
    <citation type="submission" date="2016-06" db="EMBL/GenBank/DDBJ databases">
        <authorList>
            <person name="Nicholson A.C."/>
        </authorList>
    </citation>
    <scope>NUCLEOTIDE SEQUENCE [LARGE SCALE GENOMIC DNA]</scope>
    <source>
        <strain evidence="4 5">G4123</strain>
    </source>
</reference>
<dbReference type="InterPro" id="IPR036465">
    <property type="entry name" value="vWFA_dom_sf"/>
</dbReference>
<dbReference type="InterPro" id="IPR037066">
    <property type="entry name" value="Plug_dom_sf"/>
</dbReference>
<dbReference type="Pfam" id="PF07715">
    <property type="entry name" value="Plug"/>
    <property type="match status" value="1"/>
</dbReference>
<dbReference type="SUPFAM" id="SSF56935">
    <property type="entry name" value="Porins"/>
    <property type="match status" value="1"/>
</dbReference>
<keyword evidence="2" id="KW-1133">Transmembrane helix</keyword>
<evidence type="ECO:0000256" key="1">
    <source>
        <dbReference type="SAM" id="MobiDB-lite"/>
    </source>
</evidence>
<dbReference type="Gene3D" id="2.170.130.10">
    <property type="entry name" value="TonB-dependent receptor, plug domain"/>
    <property type="match status" value="1"/>
</dbReference>